<protein>
    <submittedName>
        <fullName evidence="4">GTP-binding protein</fullName>
    </submittedName>
</protein>
<gene>
    <name evidence="4" type="ORF">GQ602_003486</name>
</gene>
<proteinExistence type="predicted"/>
<dbReference type="InterPro" id="IPR027417">
    <property type="entry name" value="P-loop_NTPase"/>
</dbReference>
<dbReference type="EMBL" id="JAACLJ010000003">
    <property type="protein sequence ID" value="KAF4589597.1"/>
    <property type="molecule type" value="Genomic_DNA"/>
</dbReference>
<dbReference type="GO" id="GO:0005739">
    <property type="term" value="C:mitochondrion"/>
    <property type="evidence" value="ECO:0007669"/>
    <property type="project" value="TreeGrafter"/>
</dbReference>
<dbReference type="PANTHER" id="PTHR45782:SF4">
    <property type="entry name" value="MITOCHONDRIAL RIBOSOME-ASSOCIATED GTPASE 1"/>
    <property type="match status" value="1"/>
</dbReference>
<keyword evidence="1" id="KW-0547">Nucleotide-binding</keyword>
<dbReference type="SUPFAM" id="SSF52540">
    <property type="entry name" value="P-loop containing nucleoside triphosphate hydrolases"/>
    <property type="match status" value="1"/>
</dbReference>
<reference evidence="4 5" key="1">
    <citation type="journal article" date="2020" name="G3 (Bethesda)">
        <title>Genetic Underpinnings of Host Manipulation by Ophiocordyceps as Revealed by Comparative Transcriptomics.</title>
        <authorList>
            <person name="Will I."/>
            <person name="Das B."/>
            <person name="Trinh T."/>
            <person name="Brachmann A."/>
            <person name="Ohm R.A."/>
            <person name="de Bekker C."/>
        </authorList>
    </citation>
    <scope>NUCLEOTIDE SEQUENCE [LARGE SCALE GENOMIC DNA]</scope>
    <source>
        <strain evidence="4 5">EC05</strain>
    </source>
</reference>
<accession>A0A8H4Q895</accession>
<dbReference type="Gene3D" id="3.40.50.300">
    <property type="entry name" value="P-loop containing nucleotide triphosphate hydrolases"/>
    <property type="match status" value="1"/>
</dbReference>
<name>A0A8H4Q895_9HYPO</name>
<dbReference type="InterPro" id="IPR023179">
    <property type="entry name" value="GTP-bd_ortho_bundle_sf"/>
</dbReference>
<dbReference type="Pfam" id="PF01926">
    <property type="entry name" value="MMR_HSR1"/>
    <property type="match status" value="1"/>
</dbReference>
<dbReference type="AlphaFoldDB" id="A0A8H4Q895"/>
<organism evidence="4 5">
    <name type="scientific">Ophiocordyceps camponoti-floridani</name>
    <dbReference type="NCBI Taxonomy" id="2030778"/>
    <lineage>
        <taxon>Eukaryota</taxon>
        <taxon>Fungi</taxon>
        <taxon>Dikarya</taxon>
        <taxon>Ascomycota</taxon>
        <taxon>Pezizomycotina</taxon>
        <taxon>Sordariomycetes</taxon>
        <taxon>Hypocreomycetidae</taxon>
        <taxon>Hypocreales</taxon>
        <taxon>Ophiocordycipitaceae</taxon>
        <taxon>Ophiocordyceps</taxon>
    </lineage>
</organism>
<dbReference type="OrthoDB" id="269151at2759"/>
<keyword evidence="5" id="KW-1185">Reference proteome</keyword>
<dbReference type="GO" id="GO:0005525">
    <property type="term" value="F:GTP binding"/>
    <property type="evidence" value="ECO:0007669"/>
    <property type="project" value="UniProtKB-KW"/>
</dbReference>
<feature type="domain" description="G" evidence="3">
    <location>
        <begin position="141"/>
        <end position="235"/>
    </location>
</feature>
<dbReference type="GO" id="GO:0003924">
    <property type="term" value="F:GTPase activity"/>
    <property type="evidence" value="ECO:0007669"/>
    <property type="project" value="TreeGrafter"/>
</dbReference>
<evidence type="ECO:0000313" key="5">
    <source>
        <dbReference type="Proteomes" id="UP000562929"/>
    </source>
</evidence>
<sequence length="365" mass="40760">MAAKFIPRDKFPIPSCIPHTYFSGHHATAIEKIKKLLPTISLVLECRDFRIPLSTHNPHLEDLTHGHRRIVVYTKCELGRDNVHAKQMLRRLRHAPAKSGYGMHGVSFWDSKGLKSTDALIRKIRDIGREMGDEASPLGMRVLLVGMPNVGKSTLLNSMRVAGNSQLGVNEKNRQMRKKKAARTGDEAGVTRRVSTPVRFSDTTTAEIDGGKVTDGRGAYVIDTPGIFMPYVEDGETMIKIALTNGIKKGLIPDDILADYLLYRINLNKKPNLYRRYCDPTNDIHTLLAAVARREGKLKVGGVPDHMEAAASVLSRWRRGDFGRFVLDELSHEAVNDYQRRLLRPALSLNRRRRLAQLGEGGVGG</sequence>
<dbReference type="Gene3D" id="1.10.1580.10">
    <property type="match status" value="1"/>
</dbReference>
<evidence type="ECO:0000313" key="4">
    <source>
        <dbReference type="EMBL" id="KAF4589597.1"/>
    </source>
</evidence>
<dbReference type="Proteomes" id="UP000562929">
    <property type="component" value="Unassembled WGS sequence"/>
</dbReference>
<evidence type="ECO:0000259" key="3">
    <source>
        <dbReference type="Pfam" id="PF01926"/>
    </source>
</evidence>
<evidence type="ECO:0000256" key="2">
    <source>
        <dbReference type="ARBA" id="ARBA00023134"/>
    </source>
</evidence>
<dbReference type="GO" id="GO:0032543">
    <property type="term" value="P:mitochondrial translation"/>
    <property type="evidence" value="ECO:0007669"/>
    <property type="project" value="TreeGrafter"/>
</dbReference>
<comment type="caution">
    <text evidence="4">The sequence shown here is derived from an EMBL/GenBank/DDBJ whole genome shotgun (WGS) entry which is preliminary data.</text>
</comment>
<dbReference type="InterPro" id="IPR006073">
    <property type="entry name" value="GTP-bd"/>
</dbReference>
<evidence type="ECO:0000256" key="1">
    <source>
        <dbReference type="ARBA" id="ARBA00022741"/>
    </source>
</evidence>
<keyword evidence="2" id="KW-0342">GTP-binding</keyword>
<dbReference type="PANTHER" id="PTHR45782">
    <property type="entry name" value="MITOCHONDRIAL RIBOSOME-ASSOCIATED GTPASE 1"/>
    <property type="match status" value="1"/>
</dbReference>